<evidence type="ECO:0000259" key="3">
    <source>
        <dbReference type="PROSITE" id="PS50097"/>
    </source>
</evidence>
<reference evidence="4" key="1">
    <citation type="submission" date="2021-01" db="EMBL/GenBank/DDBJ databases">
        <authorList>
            <person name="Corre E."/>
            <person name="Pelletier E."/>
            <person name="Niang G."/>
            <person name="Scheremetjew M."/>
            <person name="Finn R."/>
            <person name="Kale V."/>
            <person name="Holt S."/>
            <person name="Cochrane G."/>
            <person name="Meng A."/>
            <person name="Brown T."/>
            <person name="Cohen L."/>
        </authorList>
    </citation>
    <scope>NUCLEOTIDE SEQUENCE</scope>
    <source>
        <strain evidence="4">SPMC142</strain>
    </source>
</reference>
<dbReference type="Pfam" id="PF00651">
    <property type="entry name" value="BTB"/>
    <property type="match status" value="1"/>
</dbReference>
<evidence type="ECO:0000313" key="4">
    <source>
        <dbReference type="EMBL" id="CAE0533736.1"/>
    </source>
</evidence>
<dbReference type="InterPro" id="IPR030609">
    <property type="entry name" value="KLHL33_BACK"/>
</dbReference>
<dbReference type="InterPro" id="IPR000210">
    <property type="entry name" value="BTB/POZ_dom"/>
</dbReference>
<evidence type="ECO:0000256" key="1">
    <source>
        <dbReference type="ARBA" id="ARBA00022441"/>
    </source>
</evidence>
<dbReference type="SMART" id="SM00875">
    <property type="entry name" value="BACK"/>
    <property type="match status" value="1"/>
</dbReference>
<dbReference type="PANTHER" id="PTHR45632:SF3">
    <property type="entry name" value="KELCH-LIKE PROTEIN 32"/>
    <property type="match status" value="1"/>
</dbReference>
<dbReference type="AlphaFoldDB" id="A0A7S3W3T6"/>
<dbReference type="CDD" id="cd18186">
    <property type="entry name" value="BTB_POZ_ZBTB_KLHL-like"/>
    <property type="match status" value="1"/>
</dbReference>
<dbReference type="Gene3D" id="3.30.710.10">
    <property type="entry name" value="Potassium Channel Kv1.1, Chain A"/>
    <property type="match status" value="1"/>
</dbReference>
<sequence>MVGTRKRARVPGALEDSPLATVNTSRVPLELVGGHPQPARMVDYYRQGKLTDVTIQVDGRTYAAHRNVLAAASDYLDRLFAGPAWADQEQPVKLSQVPGAHTFAQILEYIYTGKCITHEGDLISMLEAAHYLQIDPLLRALQDLVARRVDSSNCLEAWSVADRYALEKLSATAMQMALRSFEQVVASPAFLSMPIAFVRALISDDKLIAREEQPVFEAVIRWLHGQESSTFEEQQSLLTLVRFPLLPHYYVISRVQREPIILRHPMGLGLLLESYQQRVYELPDSSLHRRRLGQMPRGVLRPVPSEILIGWEKHFEVPYSQRTQPSDLTSVPDRATHIFIGARAPDGQIALGAMGAREAILRRTLGNETHENNGVHWYFASNEDGEDTSFGFSRAARVDLSNADVLGSGWMENPKDEDGRYRLSWHLDEESVPGAGGWRAGHEIDLHEGTGDSWMKLMYFACM</sequence>
<organism evidence="4">
    <name type="scientific">Strombidinopsis acuminata</name>
    <dbReference type="NCBI Taxonomy" id="141414"/>
    <lineage>
        <taxon>Eukaryota</taxon>
        <taxon>Sar</taxon>
        <taxon>Alveolata</taxon>
        <taxon>Ciliophora</taxon>
        <taxon>Intramacronucleata</taxon>
        <taxon>Spirotrichea</taxon>
        <taxon>Choreotrichia</taxon>
        <taxon>Choreotrichida</taxon>
        <taxon>Strombidinopsidae</taxon>
        <taxon>Strombidinopsis</taxon>
    </lineage>
</organism>
<gene>
    <name evidence="4" type="ORF">SACU0126_LOCUS6876</name>
</gene>
<dbReference type="InterPro" id="IPR011333">
    <property type="entry name" value="SKP1/BTB/POZ_sf"/>
</dbReference>
<dbReference type="CDD" id="cd18472">
    <property type="entry name" value="BACK_KLHL33"/>
    <property type="match status" value="1"/>
</dbReference>
<dbReference type="SMART" id="SM00225">
    <property type="entry name" value="BTB"/>
    <property type="match status" value="1"/>
</dbReference>
<protein>
    <recommendedName>
        <fullName evidence="3">BTB domain-containing protein</fullName>
    </recommendedName>
</protein>
<dbReference type="Gene3D" id="1.25.40.420">
    <property type="match status" value="1"/>
</dbReference>
<evidence type="ECO:0000256" key="2">
    <source>
        <dbReference type="ARBA" id="ARBA00022737"/>
    </source>
</evidence>
<name>A0A7S3W3T6_9SPIT</name>
<dbReference type="InterPro" id="IPR011705">
    <property type="entry name" value="BACK"/>
</dbReference>
<dbReference type="EMBL" id="HBIQ01020610">
    <property type="protein sequence ID" value="CAE0533736.1"/>
    <property type="molecule type" value="Transcribed_RNA"/>
</dbReference>
<proteinExistence type="predicted"/>
<dbReference type="PANTHER" id="PTHR45632">
    <property type="entry name" value="LD33804P"/>
    <property type="match status" value="1"/>
</dbReference>
<dbReference type="PROSITE" id="PS50097">
    <property type="entry name" value="BTB"/>
    <property type="match status" value="1"/>
</dbReference>
<keyword evidence="1" id="KW-0880">Kelch repeat</keyword>
<keyword evidence="2" id="KW-0677">Repeat</keyword>
<feature type="domain" description="BTB" evidence="3">
    <location>
        <begin position="51"/>
        <end position="119"/>
    </location>
</feature>
<dbReference type="Pfam" id="PF07707">
    <property type="entry name" value="BACK"/>
    <property type="match status" value="1"/>
</dbReference>
<accession>A0A7S3W3T6</accession>
<dbReference type="SUPFAM" id="SSF54695">
    <property type="entry name" value="POZ domain"/>
    <property type="match status" value="1"/>
</dbReference>